<accession>A0ABR3QSK7</accession>
<name>A0ABR3QSK7_9PLEO</name>
<organism evidence="1 2">
    <name type="scientific">Paraconiothyrium brasiliense</name>
    <dbReference type="NCBI Taxonomy" id="300254"/>
    <lineage>
        <taxon>Eukaryota</taxon>
        <taxon>Fungi</taxon>
        <taxon>Dikarya</taxon>
        <taxon>Ascomycota</taxon>
        <taxon>Pezizomycotina</taxon>
        <taxon>Dothideomycetes</taxon>
        <taxon>Pleosporomycetidae</taxon>
        <taxon>Pleosporales</taxon>
        <taxon>Massarineae</taxon>
        <taxon>Didymosphaeriaceae</taxon>
        <taxon>Paraconiothyrium</taxon>
    </lineage>
</organism>
<dbReference type="Proteomes" id="UP001521785">
    <property type="component" value="Unassembled WGS sequence"/>
</dbReference>
<proteinExistence type="predicted"/>
<evidence type="ECO:0000313" key="2">
    <source>
        <dbReference type="Proteomes" id="UP001521785"/>
    </source>
</evidence>
<evidence type="ECO:0000313" key="1">
    <source>
        <dbReference type="EMBL" id="KAL1595134.1"/>
    </source>
</evidence>
<gene>
    <name evidence="1" type="ORF">SLS60_009822</name>
</gene>
<dbReference type="PANTHER" id="PTHR40788">
    <property type="entry name" value="CLR5 DOMAIN-CONTAINING PROTEIN-RELATED"/>
    <property type="match status" value="1"/>
</dbReference>
<reference evidence="1 2" key="1">
    <citation type="submission" date="2024-02" db="EMBL/GenBank/DDBJ databases">
        <title>De novo assembly and annotation of 12 fungi associated with fruit tree decline syndrome in Ontario, Canada.</title>
        <authorList>
            <person name="Sulman M."/>
            <person name="Ellouze W."/>
            <person name="Ilyukhin E."/>
        </authorList>
    </citation>
    <scope>NUCLEOTIDE SEQUENCE [LARGE SCALE GENOMIC DNA]</scope>
    <source>
        <strain evidence="1 2">M42-189</strain>
    </source>
</reference>
<protein>
    <submittedName>
        <fullName evidence="1">Uncharacterized protein</fullName>
    </submittedName>
</protein>
<dbReference type="EMBL" id="JAKJXO020000016">
    <property type="protein sequence ID" value="KAL1595134.1"/>
    <property type="molecule type" value="Genomic_DNA"/>
</dbReference>
<comment type="caution">
    <text evidence="1">The sequence shown here is derived from an EMBL/GenBank/DDBJ whole genome shotgun (WGS) entry which is preliminary data.</text>
</comment>
<dbReference type="PANTHER" id="PTHR40788:SF2">
    <property type="entry name" value="CLR5 DOMAIN-CONTAINING PROTEIN"/>
    <property type="match status" value="1"/>
</dbReference>
<sequence length="726" mass="82975">MKLLRETWPDIPACHRPDLKTIRYLHSRTPSERDSRLTQSWAFPYINLEDLLDPTTLLLFLNTRAHNVPWKFAHADLAAAVVYKLRPEMLGSTKNSHSVIIVPQQQFTEYGKVIEWKNEAEAVASLNTGLTVHPDHAFQVFKIQERVWTFLLQVCIKIIPGSLKYAAWDSSNLPQALPPPRTRAQNSLTPIARDASYRVPNQLDLTRVKSLIAASRDRTIDHIHQLREDPEFFAEYIEELRSHRPELLLDRTGKPHKHSESRTLYNSVLKDMIVHLYMDVWTDEGFHRRLCQWESLTIKYAADLVPGKPLPAPLMELISETRCFLEMTMLDMIYTFQSAFSSSPPLRRYSIRTSSNTSESIESVFTPDMKASPIVRKAFSVTSMLFLEEKRDLVSLYTIMDELDRFLESDREARTVFTPLVVSILSRLSILSECLHRIESYQPWGTSIEANYQERKHLYSHRCGKQVISWHPIREASFRGTSISSLGDPSDGKFEYPIDGRQNRQAATKRAKAKAALDTFWEAADNRFRAVTGTTPHDMIKHILEERTAACLRSSKHCEKRANPAVVTPNDFVDHDITKEVTGNFSKLSVAPKAKPKTRGVAAPQDEVSANPDLATTEVRHPTITVDKRAHKVFRSLFHSVDSPNQPSQVAWPNFVHAMVSAGFGAEKLPATSAWHFTPVLADADRSIQFHEPHPFNKLPMTWAREYGRRLTRAYGWDGDTFTLKQ</sequence>
<keyword evidence="2" id="KW-1185">Reference proteome</keyword>